<dbReference type="OrthoDB" id="3269067at2759"/>
<feature type="region of interest" description="Disordered" evidence="2">
    <location>
        <begin position="133"/>
        <end position="227"/>
    </location>
</feature>
<feature type="coiled-coil region" evidence="1">
    <location>
        <begin position="100"/>
        <end position="127"/>
    </location>
</feature>
<dbReference type="AlphaFoldDB" id="A0A286UCX0"/>
<feature type="region of interest" description="Disordered" evidence="2">
    <location>
        <begin position="39"/>
        <end position="59"/>
    </location>
</feature>
<proteinExistence type="predicted"/>
<keyword evidence="4" id="KW-1185">Reference proteome</keyword>
<feature type="region of interest" description="Disordered" evidence="2">
    <location>
        <begin position="277"/>
        <end position="438"/>
    </location>
</feature>
<dbReference type="InParanoid" id="A0A286UCX0"/>
<feature type="compositionally biased region" description="Basic and acidic residues" evidence="2">
    <location>
        <begin position="379"/>
        <end position="390"/>
    </location>
</feature>
<evidence type="ECO:0000313" key="4">
    <source>
        <dbReference type="Proteomes" id="UP000217199"/>
    </source>
</evidence>
<keyword evidence="1" id="KW-0175">Coiled coil</keyword>
<comment type="caution">
    <text evidence="3">The sequence shown here is derived from an EMBL/GenBank/DDBJ whole genome shotgun (WGS) entry which is preliminary data.</text>
</comment>
<feature type="compositionally biased region" description="Basic and acidic residues" evidence="2">
    <location>
        <begin position="281"/>
        <end position="298"/>
    </location>
</feature>
<sequence length="438" mass="49340">MTTAQLKTGAAVELQNAVSTAMSTFMKAANHALSTVEEGSKDALKRATQENREIQRERDELRREREVLMKEKLAMAVEIETLKGEMERCRTANDKAEWMINHQTETISQLRKEAQQWKDQFMRVDEERLRLSSRNDELMSHQLHANRRESRPQEPLTPRSQGPHANRSTTSATRETPARTKTNTSKNATGYLTDGDSLLNRRRTMYANPTSKLPKTSAPRKSLGKTNVNAVAGPSREALSMSKSAPVQTKLLGTYHVVMQGAPIKDEHADIDLSQLGYESPTERHESKEKVPIEDDRTAPPLVRGRRRVSSGGNNTVVRKASTSRRRWAEERRIRDDDDEEESGSVYDEPGSGDESEEYIPPKSSRIGVIPDDDDDDELRIGGTEDRRGNVEPQVIVPLTGRRRAQVQPAKQKLTATPKARKRNSPYPTTSTGKKPRR</sequence>
<protein>
    <submittedName>
        <fullName evidence="3">Uncharacterized protein</fullName>
    </submittedName>
</protein>
<organism evidence="3 4">
    <name type="scientific">Pyrrhoderma noxium</name>
    <dbReference type="NCBI Taxonomy" id="2282107"/>
    <lineage>
        <taxon>Eukaryota</taxon>
        <taxon>Fungi</taxon>
        <taxon>Dikarya</taxon>
        <taxon>Basidiomycota</taxon>
        <taxon>Agaricomycotina</taxon>
        <taxon>Agaricomycetes</taxon>
        <taxon>Hymenochaetales</taxon>
        <taxon>Hymenochaetaceae</taxon>
        <taxon>Pyrrhoderma</taxon>
    </lineage>
</organism>
<reference evidence="3 4" key="1">
    <citation type="journal article" date="2017" name="Mol. Ecol.">
        <title>Comparative and population genomic landscape of Phellinus noxius: A hypervariable fungus causing root rot in trees.</title>
        <authorList>
            <person name="Chung C.L."/>
            <person name="Lee T.J."/>
            <person name="Akiba M."/>
            <person name="Lee H.H."/>
            <person name="Kuo T.H."/>
            <person name="Liu D."/>
            <person name="Ke H.M."/>
            <person name="Yokoi T."/>
            <person name="Roa M.B."/>
            <person name="Lu M.J."/>
            <person name="Chang Y.Y."/>
            <person name="Ann P.J."/>
            <person name="Tsai J.N."/>
            <person name="Chen C.Y."/>
            <person name="Tzean S.S."/>
            <person name="Ota Y."/>
            <person name="Hattori T."/>
            <person name="Sahashi N."/>
            <person name="Liou R.F."/>
            <person name="Kikuchi T."/>
            <person name="Tsai I.J."/>
        </authorList>
    </citation>
    <scope>NUCLEOTIDE SEQUENCE [LARGE SCALE GENOMIC DNA]</scope>
    <source>
        <strain evidence="3 4">FFPRI411160</strain>
    </source>
</reference>
<evidence type="ECO:0000313" key="3">
    <source>
        <dbReference type="EMBL" id="PAV17436.1"/>
    </source>
</evidence>
<feature type="compositionally biased region" description="Basic and acidic residues" evidence="2">
    <location>
        <begin position="327"/>
        <end position="336"/>
    </location>
</feature>
<evidence type="ECO:0000256" key="1">
    <source>
        <dbReference type="SAM" id="Coils"/>
    </source>
</evidence>
<dbReference type="EMBL" id="NBII01000007">
    <property type="protein sequence ID" value="PAV17436.1"/>
    <property type="molecule type" value="Genomic_DNA"/>
</dbReference>
<dbReference type="Proteomes" id="UP000217199">
    <property type="component" value="Unassembled WGS sequence"/>
</dbReference>
<feature type="compositionally biased region" description="Polar residues" evidence="2">
    <location>
        <begin position="426"/>
        <end position="438"/>
    </location>
</feature>
<name>A0A286UCX0_9AGAM</name>
<accession>A0A286UCX0</accession>
<gene>
    <name evidence="3" type="ORF">PNOK_0750000</name>
</gene>
<feature type="compositionally biased region" description="Polar residues" evidence="2">
    <location>
        <begin position="166"/>
        <end position="190"/>
    </location>
</feature>
<evidence type="ECO:0000256" key="2">
    <source>
        <dbReference type="SAM" id="MobiDB-lite"/>
    </source>
</evidence>